<comment type="caution">
    <text evidence="3">The sequence shown here is derived from an EMBL/GenBank/DDBJ whole genome shotgun (WGS) entry which is preliminary data.</text>
</comment>
<dbReference type="GO" id="GO:0005737">
    <property type="term" value="C:cytoplasm"/>
    <property type="evidence" value="ECO:0007669"/>
    <property type="project" value="TreeGrafter"/>
</dbReference>
<dbReference type="InterPro" id="IPR001245">
    <property type="entry name" value="Ser-Thr/Tyr_kinase_cat_dom"/>
</dbReference>
<dbReference type="Gene3D" id="1.10.30.10">
    <property type="entry name" value="High mobility group box domain"/>
    <property type="match status" value="1"/>
</dbReference>
<name>A0A2Z6RCY9_9GLOM</name>
<dbReference type="Gene3D" id="1.10.510.10">
    <property type="entry name" value="Transferase(Phosphotransferase) domain 1"/>
    <property type="match status" value="2"/>
</dbReference>
<proteinExistence type="predicted"/>
<dbReference type="EMBL" id="BEXD01003002">
    <property type="protein sequence ID" value="GBC00004.1"/>
    <property type="molecule type" value="Genomic_DNA"/>
</dbReference>
<feature type="binding site" evidence="1">
    <location>
        <position position="61"/>
    </location>
    <ligand>
        <name>ATP</name>
        <dbReference type="ChEBI" id="CHEBI:30616"/>
    </ligand>
</feature>
<dbReference type="GO" id="GO:0007165">
    <property type="term" value="P:signal transduction"/>
    <property type="evidence" value="ECO:0007669"/>
    <property type="project" value="TreeGrafter"/>
</dbReference>
<dbReference type="InterPro" id="IPR036910">
    <property type="entry name" value="HMG_box_dom_sf"/>
</dbReference>
<keyword evidence="4" id="KW-1185">Reference proteome</keyword>
<evidence type="ECO:0000256" key="1">
    <source>
        <dbReference type="PROSITE-ProRule" id="PRU10141"/>
    </source>
</evidence>
<dbReference type="PROSITE" id="PS00107">
    <property type="entry name" value="PROTEIN_KINASE_ATP"/>
    <property type="match status" value="1"/>
</dbReference>
<keyword evidence="1" id="KW-0547">Nucleotide-binding</keyword>
<reference evidence="3 4" key="1">
    <citation type="submission" date="2017-11" db="EMBL/GenBank/DDBJ databases">
        <title>The genome of Rhizophagus clarus HR1 reveals common genetic basis of auxotrophy among arbuscular mycorrhizal fungi.</title>
        <authorList>
            <person name="Kobayashi Y."/>
        </authorList>
    </citation>
    <scope>NUCLEOTIDE SEQUENCE [LARGE SCALE GENOMIC DNA]</scope>
    <source>
        <strain evidence="3 4">HR1</strain>
    </source>
</reference>
<dbReference type="SUPFAM" id="SSF47095">
    <property type="entry name" value="HMG-box"/>
    <property type="match status" value="1"/>
</dbReference>
<protein>
    <recommendedName>
        <fullName evidence="2">Protein kinase domain-containing protein</fullName>
    </recommendedName>
</protein>
<dbReference type="PANTHER" id="PTHR23257">
    <property type="entry name" value="SERINE-THREONINE PROTEIN KINASE"/>
    <property type="match status" value="1"/>
</dbReference>
<dbReference type="InterPro" id="IPR017441">
    <property type="entry name" value="Protein_kinase_ATP_BS"/>
</dbReference>
<evidence type="ECO:0000259" key="2">
    <source>
        <dbReference type="PROSITE" id="PS50011"/>
    </source>
</evidence>
<feature type="domain" description="Protein kinase" evidence="2">
    <location>
        <begin position="32"/>
        <end position="366"/>
    </location>
</feature>
<dbReference type="InterPro" id="IPR050167">
    <property type="entry name" value="Ser_Thr_protein_kinase"/>
</dbReference>
<dbReference type="InterPro" id="IPR000719">
    <property type="entry name" value="Prot_kinase_dom"/>
</dbReference>
<dbReference type="AlphaFoldDB" id="A0A2Z6RCY9"/>
<organism evidence="3 4">
    <name type="scientific">Rhizophagus clarus</name>
    <dbReference type="NCBI Taxonomy" id="94130"/>
    <lineage>
        <taxon>Eukaryota</taxon>
        <taxon>Fungi</taxon>
        <taxon>Fungi incertae sedis</taxon>
        <taxon>Mucoromycota</taxon>
        <taxon>Glomeromycotina</taxon>
        <taxon>Glomeromycetes</taxon>
        <taxon>Glomerales</taxon>
        <taxon>Glomeraceae</taxon>
        <taxon>Rhizophagus</taxon>
    </lineage>
</organism>
<evidence type="ECO:0000313" key="3">
    <source>
        <dbReference type="EMBL" id="GBC00004.1"/>
    </source>
</evidence>
<dbReference type="SUPFAM" id="SSF56112">
    <property type="entry name" value="Protein kinase-like (PK-like)"/>
    <property type="match status" value="1"/>
</dbReference>
<gene>
    <name evidence="3" type="ORF">RclHR1_03700011</name>
</gene>
<dbReference type="Proteomes" id="UP000247702">
    <property type="component" value="Unassembled WGS sequence"/>
</dbReference>
<dbReference type="PROSITE" id="PS50011">
    <property type="entry name" value="PROTEIN_KINASE_DOM"/>
    <property type="match status" value="1"/>
</dbReference>
<evidence type="ECO:0000313" key="4">
    <source>
        <dbReference type="Proteomes" id="UP000247702"/>
    </source>
</evidence>
<dbReference type="InterPro" id="IPR011009">
    <property type="entry name" value="Kinase-like_dom_sf"/>
</dbReference>
<dbReference type="GO" id="GO:0005524">
    <property type="term" value="F:ATP binding"/>
    <property type="evidence" value="ECO:0007669"/>
    <property type="project" value="UniProtKB-UniRule"/>
</dbReference>
<keyword evidence="1" id="KW-0067">ATP-binding</keyword>
<sequence length="526" mass="61221">MQNFTNNDYYYINWLEKSITDKCMKYYEYSDFKIIERIGNGSFGSVSRANWKDTEIVLALKSFNNQASTLKEVVNELKLHIDVNFHENIIKFCGITKKKTDKMSDYILVLEYANNGTLKTYLKEHFNELGWNDKLELALQLSNAILCLHESENYVLNKKSDVYSIGVIMWQISSGYRTFYDIYPEECWKDNPVERPDVREIVSKLQSISFKRGDTFINANEEIVIMDNLSKQEISDMNYDLLIDNISKMIGSKSSLCLQANESVPLNTMEPVNHLSISSTNSSNSFELAVANINNLFINNLNQLIIKKHDKGTTFDIIQKLVNQQMLQLNRNIDKLVENFRKNQFKIDWEGRIGRGSALPNENQIMIISKFERKEIFNHKIVFGLVATDKNIKLGNGAERSTLAGLVWRGANESEKSKFENMSLEFKQLHKKMFPNYEYIPRRKIVTSFPQTVTSENFYQQISSSSFTAPYYLDTMMGGLLTTENCYNNMFVQSFNFNEPRDEMSSKKKKIKNKSIYKRIIHKIFR</sequence>
<dbReference type="Pfam" id="PF07714">
    <property type="entry name" value="PK_Tyr_Ser-Thr"/>
    <property type="match status" value="1"/>
</dbReference>
<dbReference type="GO" id="GO:0004672">
    <property type="term" value="F:protein kinase activity"/>
    <property type="evidence" value="ECO:0007669"/>
    <property type="project" value="InterPro"/>
</dbReference>
<accession>A0A2Z6RCY9</accession>